<organism evidence="1 2">
    <name type="scientific">Microdochium trichocladiopsis</name>
    <dbReference type="NCBI Taxonomy" id="1682393"/>
    <lineage>
        <taxon>Eukaryota</taxon>
        <taxon>Fungi</taxon>
        <taxon>Dikarya</taxon>
        <taxon>Ascomycota</taxon>
        <taxon>Pezizomycotina</taxon>
        <taxon>Sordariomycetes</taxon>
        <taxon>Xylariomycetidae</taxon>
        <taxon>Xylariales</taxon>
        <taxon>Microdochiaceae</taxon>
        <taxon>Microdochium</taxon>
    </lineage>
</organism>
<evidence type="ECO:0000313" key="1">
    <source>
        <dbReference type="EMBL" id="KAH7029601.1"/>
    </source>
</evidence>
<proteinExistence type="predicted"/>
<dbReference type="EMBL" id="JAGTJQ010000006">
    <property type="protein sequence ID" value="KAH7029601.1"/>
    <property type="molecule type" value="Genomic_DNA"/>
</dbReference>
<dbReference type="Proteomes" id="UP000756346">
    <property type="component" value="Unassembled WGS sequence"/>
</dbReference>
<comment type="caution">
    <text evidence="1">The sequence shown here is derived from an EMBL/GenBank/DDBJ whole genome shotgun (WGS) entry which is preliminary data.</text>
</comment>
<dbReference type="AlphaFoldDB" id="A0A9P8Y7J2"/>
<protein>
    <submittedName>
        <fullName evidence="1">Uncharacterized protein</fullName>
    </submittedName>
</protein>
<evidence type="ECO:0000313" key="2">
    <source>
        <dbReference type="Proteomes" id="UP000756346"/>
    </source>
</evidence>
<gene>
    <name evidence="1" type="ORF">B0I36DRAFT_432341</name>
</gene>
<dbReference type="RefSeq" id="XP_046011889.1">
    <property type="nucleotide sequence ID" value="XM_046162616.1"/>
</dbReference>
<sequence>MRIPAFLRLVLKSIKPDDELHMVVAEEILRHYSTTELSMHLLGFVTVDFVLSVDEDPVVAITGSYKLEHRLILPPSTPTLTAAWQALDEFDAEIEAILQDSMQDSSLLQMDSRVTMDWLVASGFAEDKRDQYYLFPLGGVVSVNNRYKFDDRYHSWQDSSGEDTT</sequence>
<dbReference type="GeneID" id="70192162"/>
<accession>A0A9P8Y7J2</accession>
<reference evidence="1" key="1">
    <citation type="journal article" date="2021" name="Nat. Commun.">
        <title>Genetic determinants of endophytism in the Arabidopsis root mycobiome.</title>
        <authorList>
            <person name="Mesny F."/>
            <person name="Miyauchi S."/>
            <person name="Thiergart T."/>
            <person name="Pickel B."/>
            <person name="Atanasova L."/>
            <person name="Karlsson M."/>
            <person name="Huettel B."/>
            <person name="Barry K.W."/>
            <person name="Haridas S."/>
            <person name="Chen C."/>
            <person name="Bauer D."/>
            <person name="Andreopoulos W."/>
            <person name="Pangilinan J."/>
            <person name="LaButti K."/>
            <person name="Riley R."/>
            <person name="Lipzen A."/>
            <person name="Clum A."/>
            <person name="Drula E."/>
            <person name="Henrissat B."/>
            <person name="Kohler A."/>
            <person name="Grigoriev I.V."/>
            <person name="Martin F.M."/>
            <person name="Hacquard S."/>
        </authorList>
    </citation>
    <scope>NUCLEOTIDE SEQUENCE</scope>
    <source>
        <strain evidence="1">MPI-CAGE-CH-0230</strain>
    </source>
</reference>
<name>A0A9P8Y7J2_9PEZI</name>
<keyword evidence="2" id="KW-1185">Reference proteome</keyword>